<evidence type="ECO:0000256" key="2">
    <source>
        <dbReference type="ARBA" id="ARBA00022741"/>
    </source>
</evidence>
<evidence type="ECO:0000256" key="3">
    <source>
        <dbReference type="ARBA" id="ARBA00022840"/>
    </source>
</evidence>
<dbReference type="RefSeq" id="WP_153736608.1">
    <property type="nucleotide sequence ID" value="NZ_WJNG01000007.1"/>
</dbReference>
<dbReference type="InterPro" id="IPR037257">
    <property type="entry name" value="T2SS_E_N_sf"/>
</dbReference>
<evidence type="ECO:0000313" key="6">
    <source>
        <dbReference type="EMBL" id="MRH42964.1"/>
    </source>
</evidence>
<dbReference type="FunFam" id="3.40.50.300:FF:000398">
    <property type="entry name" value="Type IV pilus assembly ATPase PilB"/>
    <property type="match status" value="1"/>
</dbReference>
<keyword evidence="3" id="KW-0067">ATP-binding</keyword>
<gene>
    <name evidence="6" type="ORF">GH741_09730</name>
</gene>
<feature type="domain" description="Type II secretion system protein GspE N-terminal" evidence="5">
    <location>
        <begin position="65"/>
        <end position="146"/>
    </location>
</feature>
<dbReference type="PANTHER" id="PTHR30258:SF1">
    <property type="entry name" value="PROTEIN TRANSPORT PROTEIN HOFB HOMOLOG"/>
    <property type="match status" value="1"/>
</dbReference>
<dbReference type="GO" id="GO:0016887">
    <property type="term" value="F:ATP hydrolysis activity"/>
    <property type="evidence" value="ECO:0007669"/>
    <property type="project" value="TreeGrafter"/>
</dbReference>
<reference evidence="6" key="1">
    <citation type="submission" date="2019-11" db="EMBL/GenBank/DDBJ databases">
        <authorList>
            <person name="Li J."/>
        </authorList>
    </citation>
    <scope>NUCLEOTIDE SEQUENCE</scope>
    <source>
        <strain evidence="6">B6B</strain>
    </source>
</reference>
<dbReference type="Pfam" id="PF05157">
    <property type="entry name" value="MshEN"/>
    <property type="match status" value="1"/>
</dbReference>
<dbReference type="GO" id="GO:0005886">
    <property type="term" value="C:plasma membrane"/>
    <property type="evidence" value="ECO:0007669"/>
    <property type="project" value="TreeGrafter"/>
</dbReference>
<dbReference type="OrthoDB" id="9808272at2"/>
<dbReference type="Pfam" id="PF00437">
    <property type="entry name" value="T2SSE"/>
    <property type="match status" value="1"/>
</dbReference>
<dbReference type="Gene3D" id="3.30.300.160">
    <property type="entry name" value="Type II secretion system, protein E, N-terminal domain"/>
    <property type="match status" value="1"/>
</dbReference>
<dbReference type="PANTHER" id="PTHR30258">
    <property type="entry name" value="TYPE II SECRETION SYSTEM PROTEIN GSPE-RELATED"/>
    <property type="match status" value="1"/>
</dbReference>
<dbReference type="Proteomes" id="UP000799092">
    <property type="component" value="Unassembled WGS sequence"/>
</dbReference>
<comment type="caution">
    <text evidence="6">The sequence shown here is derived from an EMBL/GenBank/DDBJ whole genome shotgun (WGS) entry which is preliminary data.</text>
</comment>
<dbReference type="InterPro" id="IPR027417">
    <property type="entry name" value="P-loop_NTPase"/>
</dbReference>
<sequence>MAIGNRKKKLGDVLKEAGILTETQIVDALEQKKDGQKLGDALLEQGFITEQQLLEVLEIHLRINSVSLYNYPLDKNLITLVPKDVARKYLLIPLSQKENTITVAMNDPMDYFAIDDLELSTGFEIKPVIASKDDILQAINKYYDLGGNDFEDEPDDMDDDAPAIKIMDQILQTGVHLKASDIHIDPYEVKLAVRYRIDGVLRTERNVPKRLQNSLIARTKILSNLNITETRLPQDGRVRLVLDNKPIDLRISTLPTVFGEKIVIRILDLSNIFKKLTDLNFSEINLEKYEKAISQPSGLILLTGPTGSGKTSTLYASINKLNREDVNIITIEDPVEYQLDGINQVQVNSGVGLNFATGLRSILRQDPNIIMVGEIRDRETAEIAIRSALTGHMVFSTLHTNSAVAAIPRLFDMDIEPYLVVSSLSAIMAQRLVKKVCKDCKMTRQASEMEKVLFRKRGIEINEVTEGQGCNSCKGTGYKGRMAIHELLIINDSIRHMMMNNSTITDIKKYIQENGMKFLVDDGLIKVKKGYTTIEEVLRVATED</sequence>
<dbReference type="AlphaFoldDB" id="A0A6A8DBQ1"/>
<feature type="domain" description="Bacterial type II secretion system protein E" evidence="4">
    <location>
        <begin position="157"/>
        <end position="539"/>
    </location>
</feature>
<dbReference type="InterPro" id="IPR001482">
    <property type="entry name" value="T2SS/T4SS_dom"/>
</dbReference>
<evidence type="ECO:0000313" key="7">
    <source>
        <dbReference type="Proteomes" id="UP000799092"/>
    </source>
</evidence>
<dbReference type="CDD" id="cd01129">
    <property type="entry name" value="PulE-GspE-like"/>
    <property type="match status" value="1"/>
</dbReference>
<proteinExistence type="inferred from homology"/>
<dbReference type="SUPFAM" id="SSF160246">
    <property type="entry name" value="EspE N-terminal domain-like"/>
    <property type="match status" value="1"/>
</dbReference>
<dbReference type="Gene3D" id="3.30.450.90">
    <property type="match status" value="1"/>
</dbReference>
<name>A0A6A8DBQ1_9BACI</name>
<evidence type="ECO:0000259" key="4">
    <source>
        <dbReference type="Pfam" id="PF00437"/>
    </source>
</evidence>
<keyword evidence="2" id="KW-0547">Nucleotide-binding</keyword>
<dbReference type="InterPro" id="IPR007831">
    <property type="entry name" value="T2SS_GspE_N"/>
</dbReference>
<keyword evidence="7" id="KW-1185">Reference proteome</keyword>
<comment type="similarity">
    <text evidence="1">Belongs to the GSP E family.</text>
</comment>
<dbReference type="GO" id="GO:0005524">
    <property type="term" value="F:ATP binding"/>
    <property type="evidence" value="ECO:0007669"/>
    <property type="project" value="UniProtKB-KW"/>
</dbReference>
<organism evidence="6 7">
    <name type="scientific">Aquibacillus halophilus</name>
    <dbReference type="NCBI Taxonomy" id="930132"/>
    <lineage>
        <taxon>Bacteria</taxon>
        <taxon>Bacillati</taxon>
        <taxon>Bacillota</taxon>
        <taxon>Bacilli</taxon>
        <taxon>Bacillales</taxon>
        <taxon>Bacillaceae</taxon>
        <taxon>Aquibacillus</taxon>
    </lineage>
</organism>
<evidence type="ECO:0000259" key="5">
    <source>
        <dbReference type="Pfam" id="PF05157"/>
    </source>
</evidence>
<dbReference type="SUPFAM" id="SSF52540">
    <property type="entry name" value="P-loop containing nucleoside triphosphate hydrolases"/>
    <property type="match status" value="1"/>
</dbReference>
<evidence type="ECO:0000256" key="1">
    <source>
        <dbReference type="ARBA" id="ARBA00006611"/>
    </source>
</evidence>
<dbReference type="FunFam" id="3.30.300.160:FF:000002">
    <property type="entry name" value="Type II secretion system protein E"/>
    <property type="match status" value="1"/>
</dbReference>
<protein>
    <submittedName>
        <fullName evidence="6">Type II secretion system protein GspE</fullName>
    </submittedName>
</protein>
<accession>A0A6A8DBQ1</accession>
<dbReference type="Gene3D" id="3.40.50.300">
    <property type="entry name" value="P-loop containing nucleotide triphosphate hydrolases"/>
    <property type="match status" value="1"/>
</dbReference>
<dbReference type="EMBL" id="WJNG01000007">
    <property type="protein sequence ID" value="MRH42964.1"/>
    <property type="molecule type" value="Genomic_DNA"/>
</dbReference>